<feature type="coiled-coil region" evidence="13">
    <location>
        <begin position="525"/>
        <end position="559"/>
    </location>
</feature>
<evidence type="ECO:0000256" key="5">
    <source>
        <dbReference type="ARBA" id="ARBA00022553"/>
    </source>
</evidence>
<evidence type="ECO:0000259" key="15">
    <source>
        <dbReference type="PROSITE" id="PS50109"/>
    </source>
</evidence>
<dbReference type="InterPro" id="IPR013656">
    <property type="entry name" value="PAS_4"/>
</dbReference>
<feature type="modified residue" description="4-aspartylphosphate" evidence="12">
    <location>
        <position position="855"/>
    </location>
</feature>
<dbReference type="Gene3D" id="3.30.565.10">
    <property type="entry name" value="Histidine kinase-like ATPase, C-terminal domain"/>
    <property type="match status" value="1"/>
</dbReference>
<name>A0A7X6DQP6_9BACT</name>
<keyword evidence="10" id="KW-0902">Two-component regulatory system</keyword>
<evidence type="ECO:0000256" key="8">
    <source>
        <dbReference type="ARBA" id="ARBA00022777"/>
    </source>
</evidence>
<dbReference type="InterPro" id="IPR004358">
    <property type="entry name" value="Sig_transdc_His_kin-like_C"/>
</dbReference>
<dbReference type="InterPro" id="IPR011006">
    <property type="entry name" value="CheY-like_superfamily"/>
</dbReference>
<dbReference type="EC" id="2.7.13.3" evidence="3"/>
<sequence>MKENMQKKDTRPAGEDGLEGARAAEEIEKLRLITDSMPVLIAYVDAGHCYRFNNRVYEEWFGQKPSDLDGRHVKEILGEGAYAALLPYIEKVFSGERVVFDGKVPYREGGERYIRATYSPHWADGKVKGYFSLVQDITAQQRTEKAWHKSEELLKIALEAGRMGVFEFDIRSGKVAWSPNLEKIHGLAPGTFGGTFEDFKRDIHPDDLNRVLNRVQQTIQEKKTDYGVEYRIIKPNGETAWVEARGRVFYDPNGGAERFVGLCMDVTARKGAEETLQNEFAFRRAIEDAIPAGITMVDPNGRKTYVNRAFCDMVGWSESELVGADPPYLYWPPEEIDRISQAFEATMAGKVPPGGFELRFRRRNETRFDVVLTPVPVRDNHGALTGWLASVVDITGRKGIEQKLQESETQYRLLFETNPQPMWVYEIESMAFLEVNEAAVRHYGYSREEFLSMTVKEIRPPEDIPKLAQKHADVPKEVALGLRSAGVWRHRKKDGTIIEVEITRSPIVFKGRKALLILASDVTERRRAEEERVGLLAREQQARREAEAANRAKDEFLATVSHELRTPLNAIYGWARLLQMGDLDRETVTSAYETIERNAKAQAQLIDDLLDVSRIIAGKLRLDVRSIALKPVIEAAIETVQTAANAKGITLDSTFDERIESISGDPDRLQQVVWNLLSNAIKFTPTGGRVEIELRRIDSAIQIRVEDAGIGIHPEFLPYVFDRFRQAERVSTRFYGGLGLGLAIVRHLVELHGGTVSAESPGEGKGANFTVTLPLKVLSEESPDPEMKRSEETMPPTPAMMLEGVEVLLVDDEADARELLTLILQRSGARVITVSSTREAIDRLKRKKPDLLVSDIEMPGEDGYSLIRKVRAREAERGERSVPAVALTAYAGRADRRRALMAGFQKHVPKPVDPAGLVAVVAGLIGLPREEHRAPDRSSDEANSR</sequence>
<keyword evidence="9" id="KW-0067">ATP-binding</keyword>
<dbReference type="PRINTS" id="PR00344">
    <property type="entry name" value="BCTRLSENSOR"/>
</dbReference>
<dbReference type="PROSITE" id="PS50112">
    <property type="entry name" value="PAS"/>
    <property type="match status" value="3"/>
</dbReference>
<dbReference type="InterPro" id="IPR001610">
    <property type="entry name" value="PAC"/>
</dbReference>
<dbReference type="PROSITE" id="PS50109">
    <property type="entry name" value="HIS_KIN"/>
    <property type="match status" value="1"/>
</dbReference>
<feature type="compositionally biased region" description="Basic and acidic residues" evidence="14">
    <location>
        <begin position="1"/>
        <end position="14"/>
    </location>
</feature>
<evidence type="ECO:0000313" key="19">
    <source>
        <dbReference type="EMBL" id="NKE71595.1"/>
    </source>
</evidence>
<feature type="domain" description="PAC" evidence="18">
    <location>
        <begin position="354"/>
        <end position="406"/>
    </location>
</feature>
<dbReference type="PANTHER" id="PTHR43547:SF2">
    <property type="entry name" value="HYBRID SIGNAL TRANSDUCTION HISTIDINE KINASE C"/>
    <property type="match status" value="1"/>
</dbReference>
<dbReference type="PROSITE" id="PS50113">
    <property type="entry name" value="PAC"/>
    <property type="match status" value="2"/>
</dbReference>
<dbReference type="InterPro" id="IPR013655">
    <property type="entry name" value="PAS_fold_3"/>
</dbReference>
<dbReference type="SUPFAM" id="SSF47384">
    <property type="entry name" value="Homodimeric domain of signal transducing histidine kinase"/>
    <property type="match status" value="1"/>
</dbReference>
<dbReference type="SMART" id="SM00448">
    <property type="entry name" value="REC"/>
    <property type="match status" value="1"/>
</dbReference>
<evidence type="ECO:0000256" key="11">
    <source>
        <dbReference type="ARBA" id="ARBA00023136"/>
    </source>
</evidence>
<feature type="domain" description="PAS" evidence="17">
    <location>
        <begin position="278"/>
        <end position="350"/>
    </location>
</feature>
<dbReference type="Pfam" id="PF08448">
    <property type="entry name" value="PAS_4"/>
    <property type="match status" value="1"/>
</dbReference>
<dbReference type="AlphaFoldDB" id="A0A7X6DQP6"/>
<dbReference type="PANTHER" id="PTHR43547">
    <property type="entry name" value="TWO-COMPONENT HISTIDINE KINASE"/>
    <property type="match status" value="1"/>
</dbReference>
<dbReference type="CDD" id="cd16922">
    <property type="entry name" value="HATPase_EvgS-ArcB-TorS-like"/>
    <property type="match status" value="1"/>
</dbReference>
<evidence type="ECO:0000256" key="10">
    <source>
        <dbReference type="ARBA" id="ARBA00023012"/>
    </source>
</evidence>
<evidence type="ECO:0000313" key="20">
    <source>
        <dbReference type="Proteomes" id="UP000534783"/>
    </source>
</evidence>
<feature type="domain" description="PAS" evidence="17">
    <location>
        <begin position="150"/>
        <end position="222"/>
    </location>
</feature>
<dbReference type="Gene3D" id="1.10.287.130">
    <property type="match status" value="1"/>
</dbReference>
<dbReference type="SUPFAM" id="SSF55785">
    <property type="entry name" value="PYP-like sensor domain (PAS domain)"/>
    <property type="match status" value="4"/>
</dbReference>
<dbReference type="EMBL" id="VTOW01000002">
    <property type="protein sequence ID" value="NKE71595.1"/>
    <property type="molecule type" value="Genomic_DNA"/>
</dbReference>
<accession>A0A7X6DQP6</accession>
<evidence type="ECO:0000256" key="9">
    <source>
        <dbReference type="ARBA" id="ARBA00022840"/>
    </source>
</evidence>
<organism evidence="19 20">
    <name type="scientific">Candidatus Manganitrophus noduliformans</name>
    <dbReference type="NCBI Taxonomy" id="2606439"/>
    <lineage>
        <taxon>Bacteria</taxon>
        <taxon>Pseudomonadati</taxon>
        <taxon>Nitrospirota</taxon>
        <taxon>Nitrospiria</taxon>
        <taxon>Candidatus Troglogloeales</taxon>
        <taxon>Candidatus Manganitrophaceae</taxon>
        <taxon>Candidatus Manganitrophus</taxon>
    </lineage>
</organism>
<dbReference type="SMART" id="SM00086">
    <property type="entry name" value="PAC"/>
    <property type="match status" value="4"/>
</dbReference>
<feature type="domain" description="PAC" evidence="18">
    <location>
        <begin position="226"/>
        <end position="278"/>
    </location>
</feature>
<dbReference type="InterPro" id="IPR000700">
    <property type="entry name" value="PAS-assoc_C"/>
</dbReference>
<evidence type="ECO:0000256" key="12">
    <source>
        <dbReference type="PROSITE-ProRule" id="PRU00169"/>
    </source>
</evidence>
<reference evidence="19 20" key="1">
    <citation type="journal article" date="2020" name="Nature">
        <title>Bacterial chemolithoautotrophy via manganese oxidation.</title>
        <authorList>
            <person name="Yu H."/>
            <person name="Leadbetter J.R."/>
        </authorList>
    </citation>
    <scope>NUCLEOTIDE SEQUENCE [LARGE SCALE GENOMIC DNA]</scope>
    <source>
        <strain evidence="19 20">Mn-1</strain>
    </source>
</reference>
<dbReference type="InterPro" id="IPR036097">
    <property type="entry name" value="HisK_dim/P_sf"/>
</dbReference>
<dbReference type="SMART" id="SM00091">
    <property type="entry name" value="PAS"/>
    <property type="match status" value="4"/>
</dbReference>
<dbReference type="GO" id="GO:0005886">
    <property type="term" value="C:plasma membrane"/>
    <property type="evidence" value="ECO:0007669"/>
    <property type="project" value="UniProtKB-SubCell"/>
</dbReference>
<dbReference type="SMART" id="SM00387">
    <property type="entry name" value="HATPase_c"/>
    <property type="match status" value="1"/>
</dbReference>
<dbReference type="Gene3D" id="3.40.50.2300">
    <property type="match status" value="1"/>
</dbReference>
<dbReference type="InterPro" id="IPR013767">
    <property type="entry name" value="PAS_fold"/>
</dbReference>
<keyword evidence="11" id="KW-0472">Membrane</keyword>
<dbReference type="GO" id="GO:0005524">
    <property type="term" value="F:ATP binding"/>
    <property type="evidence" value="ECO:0007669"/>
    <property type="project" value="UniProtKB-KW"/>
</dbReference>
<dbReference type="PROSITE" id="PS50110">
    <property type="entry name" value="RESPONSE_REGULATORY"/>
    <property type="match status" value="1"/>
</dbReference>
<dbReference type="Pfam" id="PF00512">
    <property type="entry name" value="HisKA"/>
    <property type="match status" value="1"/>
</dbReference>
<dbReference type="SUPFAM" id="SSF52172">
    <property type="entry name" value="CheY-like"/>
    <property type="match status" value="1"/>
</dbReference>
<evidence type="ECO:0000256" key="6">
    <source>
        <dbReference type="ARBA" id="ARBA00022679"/>
    </source>
</evidence>
<dbReference type="FunFam" id="3.30.565.10:FF:000023">
    <property type="entry name" value="PAS domain-containing sensor histidine kinase"/>
    <property type="match status" value="1"/>
</dbReference>
<dbReference type="Gene3D" id="3.30.450.20">
    <property type="entry name" value="PAS domain"/>
    <property type="match status" value="4"/>
</dbReference>
<evidence type="ECO:0000256" key="7">
    <source>
        <dbReference type="ARBA" id="ARBA00022741"/>
    </source>
</evidence>
<dbReference type="InterPro" id="IPR000014">
    <property type="entry name" value="PAS"/>
</dbReference>
<keyword evidence="5 12" id="KW-0597">Phosphoprotein</keyword>
<dbReference type="InterPro" id="IPR005467">
    <property type="entry name" value="His_kinase_dom"/>
</dbReference>
<protein>
    <recommendedName>
        <fullName evidence="3">histidine kinase</fullName>
        <ecNumber evidence="3">2.7.13.3</ecNumber>
    </recommendedName>
</protein>
<evidence type="ECO:0000256" key="13">
    <source>
        <dbReference type="SAM" id="Coils"/>
    </source>
</evidence>
<comment type="caution">
    <text evidence="19">The sequence shown here is derived from an EMBL/GenBank/DDBJ whole genome shotgun (WGS) entry which is preliminary data.</text>
</comment>
<dbReference type="Gene3D" id="2.10.70.100">
    <property type="match status" value="1"/>
</dbReference>
<evidence type="ECO:0000259" key="17">
    <source>
        <dbReference type="PROSITE" id="PS50112"/>
    </source>
</evidence>
<dbReference type="InterPro" id="IPR003594">
    <property type="entry name" value="HATPase_dom"/>
</dbReference>
<dbReference type="SUPFAM" id="SSF55874">
    <property type="entry name" value="ATPase domain of HSP90 chaperone/DNA topoisomerase II/histidine kinase"/>
    <property type="match status" value="1"/>
</dbReference>
<dbReference type="GO" id="GO:0006355">
    <property type="term" value="P:regulation of DNA-templated transcription"/>
    <property type="evidence" value="ECO:0007669"/>
    <property type="project" value="InterPro"/>
</dbReference>
<dbReference type="Proteomes" id="UP000534783">
    <property type="component" value="Unassembled WGS sequence"/>
</dbReference>
<dbReference type="GO" id="GO:0000155">
    <property type="term" value="F:phosphorelay sensor kinase activity"/>
    <property type="evidence" value="ECO:0007669"/>
    <property type="project" value="InterPro"/>
</dbReference>
<dbReference type="Pfam" id="PF00072">
    <property type="entry name" value="Response_reg"/>
    <property type="match status" value="1"/>
</dbReference>
<evidence type="ECO:0000259" key="18">
    <source>
        <dbReference type="PROSITE" id="PS50113"/>
    </source>
</evidence>
<dbReference type="InterPro" id="IPR001789">
    <property type="entry name" value="Sig_transdc_resp-reg_receiver"/>
</dbReference>
<evidence type="ECO:0000256" key="4">
    <source>
        <dbReference type="ARBA" id="ARBA00022475"/>
    </source>
</evidence>
<dbReference type="Pfam" id="PF00989">
    <property type="entry name" value="PAS"/>
    <property type="match status" value="2"/>
</dbReference>
<evidence type="ECO:0000256" key="14">
    <source>
        <dbReference type="SAM" id="MobiDB-lite"/>
    </source>
</evidence>
<dbReference type="InterPro" id="IPR035965">
    <property type="entry name" value="PAS-like_dom_sf"/>
</dbReference>
<comment type="subcellular location">
    <subcellularLocation>
        <location evidence="2">Cell membrane</location>
    </subcellularLocation>
</comment>
<evidence type="ECO:0000259" key="16">
    <source>
        <dbReference type="PROSITE" id="PS50110"/>
    </source>
</evidence>
<keyword evidence="4" id="KW-1003">Cell membrane</keyword>
<dbReference type="InterPro" id="IPR036890">
    <property type="entry name" value="HATPase_C_sf"/>
</dbReference>
<evidence type="ECO:0000256" key="1">
    <source>
        <dbReference type="ARBA" id="ARBA00000085"/>
    </source>
</evidence>
<dbReference type="CDD" id="cd17580">
    <property type="entry name" value="REC_2_DhkD-like"/>
    <property type="match status" value="1"/>
</dbReference>
<dbReference type="InterPro" id="IPR003661">
    <property type="entry name" value="HisK_dim/P_dom"/>
</dbReference>
<dbReference type="CDD" id="cd00130">
    <property type="entry name" value="PAS"/>
    <property type="match status" value="4"/>
</dbReference>
<keyword evidence="13" id="KW-0175">Coiled coil</keyword>
<dbReference type="CDD" id="cd00082">
    <property type="entry name" value="HisKA"/>
    <property type="match status" value="1"/>
</dbReference>
<dbReference type="SMART" id="SM00388">
    <property type="entry name" value="HisKA"/>
    <property type="match status" value="1"/>
</dbReference>
<keyword evidence="6" id="KW-0808">Transferase</keyword>
<keyword evidence="20" id="KW-1185">Reference proteome</keyword>
<evidence type="ECO:0000256" key="3">
    <source>
        <dbReference type="ARBA" id="ARBA00012438"/>
    </source>
</evidence>
<dbReference type="NCBIfam" id="TIGR00229">
    <property type="entry name" value="sensory_box"/>
    <property type="match status" value="4"/>
</dbReference>
<dbReference type="Pfam" id="PF08447">
    <property type="entry name" value="PAS_3"/>
    <property type="match status" value="1"/>
</dbReference>
<gene>
    <name evidence="19" type="ORF">MNODULE_12675</name>
</gene>
<feature type="domain" description="Histidine kinase" evidence="15">
    <location>
        <begin position="559"/>
        <end position="777"/>
    </location>
</feature>
<keyword evidence="8" id="KW-0418">Kinase</keyword>
<dbReference type="Pfam" id="PF02518">
    <property type="entry name" value="HATPase_c"/>
    <property type="match status" value="1"/>
</dbReference>
<feature type="domain" description="Response regulatory" evidence="16">
    <location>
        <begin position="806"/>
        <end position="925"/>
    </location>
</feature>
<comment type="catalytic activity">
    <reaction evidence="1">
        <text>ATP + protein L-histidine = ADP + protein N-phospho-L-histidine.</text>
        <dbReference type="EC" id="2.7.13.3"/>
    </reaction>
</comment>
<evidence type="ECO:0000256" key="2">
    <source>
        <dbReference type="ARBA" id="ARBA00004236"/>
    </source>
</evidence>
<feature type="region of interest" description="Disordered" evidence="14">
    <location>
        <begin position="1"/>
        <end position="20"/>
    </location>
</feature>
<feature type="domain" description="PAS" evidence="17">
    <location>
        <begin position="407"/>
        <end position="469"/>
    </location>
</feature>
<proteinExistence type="predicted"/>
<keyword evidence="7" id="KW-0547">Nucleotide-binding</keyword>